<dbReference type="AlphaFoldDB" id="A0A3G2R7E2"/>
<evidence type="ECO:0000313" key="2">
    <source>
        <dbReference type="Proteomes" id="UP000280960"/>
    </source>
</evidence>
<dbReference type="InterPro" id="IPR012547">
    <property type="entry name" value="PDDEXK_9"/>
</dbReference>
<gene>
    <name evidence="1" type="ORF">D2962_12620</name>
</gene>
<dbReference type="PANTHER" id="PTHR34825">
    <property type="entry name" value="CONSERVED PROTEIN, WITH A WEAK D-GALACTARATE DEHYDRATASE/ALTRONATE HYDROLASE DOMAIN"/>
    <property type="match status" value="1"/>
</dbReference>
<protein>
    <submittedName>
        <fullName evidence="1">Uncharacterized protein</fullName>
    </submittedName>
</protein>
<accession>A0A3G2R7E2</accession>
<evidence type="ECO:0000313" key="1">
    <source>
        <dbReference type="EMBL" id="AYO31329.1"/>
    </source>
</evidence>
<dbReference type="Proteomes" id="UP000280960">
    <property type="component" value="Chromosome"/>
</dbReference>
<proteinExistence type="predicted"/>
<keyword evidence="2" id="KW-1185">Reference proteome</keyword>
<name>A0A3G2R7E2_9FIRM</name>
<dbReference type="PANTHER" id="PTHR34825:SF1">
    <property type="entry name" value="AAA-ATPASE-LIKE DOMAIN-CONTAINING PROTEIN"/>
    <property type="match status" value="1"/>
</dbReference>
<dbReference type="Pfam" id="PF08011">
    <property type="entry name" value="PDDEXK_9"/>
    <property type="match status" value="1"/>
</dbReference>
<reference evidence="1 2" key="1">
    <citation type="submission" date="2018-10" db="EMBL/GenBank/DDBJ databases">
        <authorList>
            <person name="Zhang X."/>
        </authorList>
    </citation>
    <scope>NUCLEOTIDE SEQUENCE [LARGE SCALE GENOMIC DNA]</scope>
    <source>
        <strain evidence="1 2">SK-G1</strain>
    </source>
</reference>
<dbReference type="KEGG" id="bacg:D2962_12620"/>
<organism evidence="1 2">
    <name type="scientific">Biomaibacter acetigenes</name>
    <dbReference type="NCBI Taxonomy" id="2316383"/>
    <lineage>
        <taxon>Bacteria</taxon>
        <taxon>Bacillati</taxon>
        <taxon>Bacillota</taxon>
        <taxon>Clostridia</taxon>
        <taxon>Thermosediminibacterales</taxon>
        <taxon>Tepidanaerobacteraceae</taxon>
        <taxon>Biomaibacter</taxon>
    </lineage>
</organism>
<sequence length="203" mass="23101">MQALIEGGEIKDEIIDTDTNFRDIQKKKIIGKEVLWSLLLVSGYLKAVNIRHTEYGDTVCNLKIPNKEILKLYRDIISGWFESEEVTSDKIKELLKELVEGDIEKFKAGFQYLVNKTFSYFDVGENSAENFYHAFILGLLVNIEGKYKVKSNRESGDGRPDVMIIPEDGTKKGVVMEFKTVRSGDEQALEAKADEALEQTFFS</sequence>
<dbReference type="EMBL" id="CP033169">
    <property type="protein sequence ID" value="AYO31329.1"/>
    <property type="molecule type" value="Genomic_DNA"/>
</dbReference>